<dbReference type="EMBL" id="JAVDDT010000003">
    <property type="protein sequence ID" value="MDQ2069466.1"/>
    <property type="molecule type" value="Genomic_DNA"/>
</dbReference>
<dbReference type="SUPFAM" id="SSF48452">
    <property type="entry name" value="TPR-like"/>
    <property type="match status" value="1"/>
</dbReference>
<accession>A0ABU0W634</accession>
<comment type="caution">
    <text evidence="2">The sequence shown here is derived from an EMBL/GenBank/DDBJ whole genome shotgun (WGS) entry which is preliminary data.</text>
</comment>
<dbReference type="Pfam" id="PF13181">
    <property type="entry name" value="TPR_8"/>
    <property type="match status" value="1"/>
</dbReference>
<dbReference type="Gene3D" id="1.25.40.10">
    <property type="entry name" value="Tetratricopeptide repeat domain"/>
    <property type="match status" value="2"/>
</dbReference>
<dbReference type="SMART" id="SM00028">
    <property type="entry name" value="TPR"/>
    <property type="match status" value="4"/>
</dbReference>
<dbReference type="RefSeq" id="WP_306727967.1">
    <property type="nucleotide sequence ID" value="NZ_JAVDDT010000003.1"/>
</dbReference>
<proteinExistence type="predicted"/>
<organism evidence="2 3">
    <name type="scientific">Natronospira bacteriovora</name>
    <dbReference type="NCBI Taxonomy" id="3069753"/>
    <lineage>
        <taxon>Bacteria</taxon>
        <taxon>Pseudomonadati</taxon>
        <taxon>Pseudomonadota</taxon>
        <taxon>Gammaproteobacteria</taxon>
        <taxon>Natronospirales</taxon>
        <taxon>Natronospiraceae</taxon>
        <taxon>Natronospira</taxon>
    </lineage>
</organism>
<feature type="coiled-coil region" evidence="1">
    <location>
        <begin position="57"/>
        <end position="114"/>
    </location>
</feature>
<evidence type="ECO:0000313" key="3">
    <source>
        <dbReference type="Proteomes" id="UP001239019"/>
    </source>
</evidence>
<keyword evidence="1" id="KW-0175">Coiled coil</keyword>
<name>A0ABU0W634_9GAMM</name>
<keyword evidence="3" id="KW-1185">Reference proteome</keyword>
<sequence length="423" mass="49021">MKADRFNVSEKRRPSLFVGALVTGLLLLFLAGPVLAQGLMTQQTYNRLERIHDLMDEDEFEEALNRLGTARERAQNDHERAIIAQLAGHLHIMLENYREALEEFERSVEFENGLPEDPLLNTISNIAQLHIQFENYEKTLDYVNRYLRIVENSDEKEDAPSRIYVIGAQANMSLDNMRAALPFITRAIELEDEPRESYYRVKRGIEFELEDYRAARGTLESMIGYWPDNMEYWFQLFSLNVELEEEERGLSVLKLAHRKGLFERETHYVNLYRMYMLQESPFEAGQVLQEGLDNGTVEHKVQHIEMLSRAWIQAQEHDRAVEVLNVLAEMKDTGDPELTIAQIAQERAHWEDAYSAAMRAYEKGGLDEPGRALLLAGRAAAEMKDYDEALAAFEAATNYEDARNQARQWLSYIEEERAIMSNR</sequence>
<reference evidence="2 3" key="1">
    <citation type="submission" date="2023-08" db="EMBL/GenBank/DDBJ databases">
        <title>Whole-genome sequencing of halo(alkali)philic microorganisms from hypersaline lakes.</title>
        <authorList>
            <person name="Sorokin D.Y."/>
            <person name="Abbas B."/>
            <person name="Merkel A.Y."/>
        </authorList>
    </citation>
    <scope>NUCLEOTIDE SEQUENCE [LARGE SCALE GENOMIC DNA]</scope>
    <source>
        <strain evidence="2 3">AB-CW4</strain>
    </source>
</reference>
<dbReference type="Proteomes" id="UP001239019">
    <property type="component" value="Unassembled WGS sequence"/>
</dbReference>
<evidence type="ECO:0000313" key="2">
    <source>
        <dbReference type="EMBL" id="MDQ2069466.1"/>
    </source>
</evidence>
<gene>
    <name evidence="2" type="ORF">RBH19_06250</name>
</gene>
<dbReference type="SUPFAM" id="SSF81901">
    <property type="entry name" value="HCP-like"/>
    <property type="match status" value="1"/>
</dbReference>
<evidence type="ECO:0008006" key="4">
    <source>
        <dbReference type="Google" id="ProtNLM"/>
    </source>
</evidence>
<dbReference type="InterPro" id="IPR011990">
    <property type="entry name" value="TPR-like_helical_dom_sf"/>
</dbReference>
<evidence type="ECO:0000256" key="1">
    <source>
        <dbReference type="SAM" id="Coils"/>
    </source>
</evidence>
<protein>
    <recommendedName>
        <fullName evidence="4">Tetratricopeptide repeat protein</fullName>
    </recommendedName>
</protein>
<dbReference type="InterPro" id="IPR019734">
    <property type="entry name" value="TPR_rpt"/>
</dbReference>